<evidence type="ECO:0000256" key="3">
    <source>
        <dbReference type="ARBA" id="ARBA00022729"/>
    </source>
</evidence>
<comment type="subcellular location">
    <subcellularLocation>
        <location evidence="1">Periplasm</location>
    </subcellularLocation>
</comment>
<feature type="chain" id="PRO_5017974302" evidence="4">
    <location>
        <begin position="29"/>
        <end position="344"/>
    </location>
</feature>
<comment type="caution">
    <text evidence="5">The sequence shown here is derived from an EMBL/GenBank/DDBJ whole genome shotgun (WGS) entry which is preliminary data.</text>
</comment>
<sequence>MNGEHTRRRFAAIAIAALGLAIAAPAAAQDTKLNIGVSVKSIFGLPLVVARDKGFFKEEGLDVTLEYFSGGPPATAALMGGSLQFLNGALENNVKTAKANQPIVTIMNIQSNYAGAIILRKEIADKLGRAPKVEDLKGLKIGTLSRGGFTDVSTRYILKTAGIDPEKDATLVPIRGADRQLAAGKAGEIDAAMVTEPWGPIAVEGLGEWVYVLNTTVGQGPVLFQDMGYVVLQTTRDYLAKNRPVAEKVVRAIVKAQKFIADPKNVEEVTQIALKEYGDSQPKAMRISVETQAKTYVPYMNEAMIGKTMDLLVPNGLIKEPAPAYKDVVDASFEPLWKAYGPVK</sequence>
<organism evidence="5 6">
    <name type="scientific">Xanthobacter tagetidis</name>
    <dbReference type="NCBI Taxonomy" id="60216"/>
    <lineage>
        <taxon>Bacteria</taxon>
        <taxon>Pseudomonadati</taxon>
        <taxon>Pseudomonadota</taxon>
        <taxon>Alphaproteobacteria</taxon>
        <taxon>Hyphomicrobiales</taxon>
        <taxon>Xanthobacteraceae</taxon>
        <taxon>Xanthobacter</taxon>
    </lineage>
</organism>
<dbReference type="OrthoDB" id="8135527at2"/>
<evidence type="ECO:0000256" key="1">
    <source>
        <dbReference type="ARBA" id="ARBA00004418"/>
    </source>
</evidence>
<keyword evidence="3 4" id="KW-0732">Signal</keyword>
<evidence type="ECO:0000256" key="2">
    <source>
        <dbReference type="ARBA" id="ARBA00010742"/>
    </source>
</evidence>
<feature type="signal peptide" evidence="4">
    <location>
        <begin position="1"/>
        <end position="28"/>
    </location>
</feature>
<reference evidence="5 6" key="1">
    <citation type="submission" date="2018-10" db="EMBL/GenBank/DDBJ databases">
        <title>Xanthobacter tagetidis genome sequencing and assembly.</title>
        <authorList>
            <person name="Maclea K.S."/>
            <person name="Goen A.E."/>
            <person name="Fatima S.A."/>
        </authorList>
    </citation>
    <scope>NUCLEOTIDE SEQUENCE [LARGE SCALE GENOMIC DNA]</scope>
    <source>
        <strain evidence="5 6">ATCC 700314</strain>
    </source>
</reference>
<proteinExistence type="inferred from homology"/>
<keyword evidence="6" id="KW-1185">Reference proteome</keyword>
<comment type="similarity">
    <text evidence="2">Belongs to the bacterial solute-binding protein SsuA/TauA family.</text>
</comment>
<name>A0A3L7AQ98_9HYPH</name>
<dbReference type="SUPFAM" id="SSF53850">
    <property type="entry name" value="Periplasmic binding protein-like II"/>
    <property type="match status" value="1"/>
</dbReference>
<dbReference type="GO" id="GO:0042597">
    <property type="term" value="C:periplasmic space"/>
    <property type="evidence" value="ECO:0007669"/>
    <property type="project" value="UniProtKB-SubCell"/>
</dbReference>
<protein>
    <submittedName>
        <fullName evidence="5">ABC transporter substrate-binding protein</fullName>
    </submittedName>
</protein>
<dbReference type="AlphaFoldDB" id="A0A3L7AQ98"/>
<evidence type="ECO:0000313" key="5">
    <source>
        <dbReference type="EMBL" id="RLP81632.1"/>
    </source>
</evidence>
<dbReference type="PANTHER" id="PTHR30024">
    <property type="entry name" value="ALIPHATIC SULFONATES-BINDING PROTEIN-RELATED"/>
    <property type="match status" value="1"/>
</dbReference>
<dbReference type="RefSeq" id="WP_121621447.1">
    <property type="nucleotide sequence ID" value="NZ_JACIIW010000004.1"/>
</dbReference>
<gene>
    <name evidence="5" type="ORF">D9R14_01120</name>
</gene>
<dbReference type="Pfam" id="PF13379">
    <property type="entry name" value="NMT1_2"/>
    <property type="match status" value="1"/>
</dbReference>
<dbReference type="EMBL" id="RCTF01000001">
    <property type="protein sequence ID" value="RLP81632.1"/>
    <property type="molecule type" value="Genomic_DNA"/>
</dbReference>
<dbReference type="PANTHER" id="PTHR30024:SF47">
    <property type="entry name" value="TAURINE-BINDING PERIPLASMIC PROTEIN"/>
    <property type="match status" value="1"/>
</dbReference>
<evidence type="ECO:0000313" key="6">
    <source>
        <dbReference type="Proteomes" id="UP000269692"/>
    </source>
</evidence>
<dbReference type="Gene3D" id="3.40.190.10">
    <property type="entry name" value="Periplasmic binding protein-like II"/>
    <property type="match status" value="2"/>
</dbReference>
<evidence type="ECO:0000256" key="4">
    <source>
        <dbReference type="SAM" id="SignalP"/>
    </source>
</evidence>
<accession>A0A3L7AQ98</accession>
<dbReference type="Proteomes" id="UP000269692">
    <property type="component" value="Unassembled WGS sequence"/>
</dbReference>